<dbReference type="InterPro" id="IPR036937">
    <property type="entry name" value="Adhesion_dom_fimbrial_sf"/>
</dbReference>
<dbReference type="Proteomes" id="UP001056873">
    <property type="component" value="Chromosome"/>
</dbReference>
<protein>
    <submittedName>
        <fullName evidence="2">Fimbrial protein</fullName>
    </submittedName>
</protein>
<dbReference type="PANTHER" id="PTHR33420">
    <property type="entry name" value="FIMBRIAL SUBUNIT ELFA-RELATED"/>
    <property type="match status" value="1"/>
</dbReference>
<dbReference type="InterPro" id="IPR050263">
    <property type="entry name" value="Bact_Fimbrial_Adh_Pro"/>
</dbReference>
<dbReference type="InterPro" id="IPR008966">
    <property type="entry name" value="Adhesion_dom_sf"/>
</dbReference>
<sequence length="182" mass="19161">MNMTKAFHGLLICFGLALPIGVVLADPSPEVSLLYQGSLVAEPCTLLPEDENLRLDFGTLVDKYLYLNGRTHGALLQLHLVDCDVSLGTTLKVTFSGAENAFLPGLLALSAGSEASGIAIGMETPQGLPLPLNQAGAKYPLQDGSTVISILAYVQGEPEAIAQKTIGRGPFSAVATFNLEYE</sequence>
<dbReference type="PANTHER" id="PTHR33420:SF9">
    <property type="entry name" value="MINOR FIMBRIAL SUBUNIT"/>
    <property type="match status" value="1"/>
</dbReference>
<keyword evidence="3" id="KW-1185">Reference proteome</keyword>
<evidence type="ECO:0000313" key="2">
    <source>
        <dbReference type="EMBL" id="USU99370.1"/>
    </source>
</evidence>
<proteinExistence type="predicted"/>
<dbReference type="SUPFAM" id="SSF49401">
    <property type="entry name" value="Bacterial adhesins"/>
    <property type="match status" value="1"/>
</dbReference>
<dbReference type="Pfam" id="PF00419">
    <property type="entry name" value="Fimbrial"/>
    <property type="match status" value="1"/>
</dbReference>
<feature type="domain" description="Fimbrial-type adhesion" evidence="1">
    <location>
        <begin position="36"/>
        <end position="181"/>
    </location>
</feature>
<name>A0ABY5CMM8_9GAMM</name>
<dbReference type="InterPro" id="IPR000259">
    <property type="entry name" value="Adhesion_dom_fimbrial"/>
</dbReference>
<dbReference type="EMBL" id="CP074347">
    <property type="protein sequence ID" value="USU99370.1"/>
    <property type="molecule type" value="Genomic_DNA"/>
</dbReference>
<dbReference type="GeneID" id="75023341"/>
<dbReference type="Gene3D" id="2.60.40.1090">
    <property type="entry name" value="Fimbrial-type adhesion domain"/>
    <property type="match status" value="1"/>
</dbReference>
<gene>
    <name evidence="2" type="ORF">KFQ06_15010</name>
</gene>
<organism evidence="2 3">
    <name type="scientific">Serratia entomophila</name>
    <dbReference type="NCBI Taxonomy" id="42906"/>
    <lineage>
        <taxon>Bacteria</taxon>
        <taxon>Pseudomonadati</taxon>
        <taxon>Pseudomonadota</taxon>
        <taxon>Gammaproteobacteria</taxon>
        <taxon>Enterobacterales</taxon>
        <taxon>Yersiniaceae</taxon>
        <taxon>Serratia</taxon>
    </lineage>
</organism>
<evidence type="ECO:0000259" key="1">
    <source>
        <dbReference type="Pfam" id="PF00419"/>
    </source>
</evidence>
<accession>A0ABY5CMM8</accession>
<evidence type="ECO:0000313" key="3">
    <source>
        <dbReference type="Proteomes" id="UP001056873"/>
    </source>
</evidence>
<reference evidence="2" key="1">
    <citation type="journal article" date="2022" name="BMC Genomics">
        <title>Genome sequence of the entomopathogenic Serratia entomophila isolate 626 and characterisation of the species specific itaconate degradation pathway.</title>
        <authorList>
            <person name="Vaughan A.L."/>
            <person name="Altermann E."/>
            <person name="Glare T.R."/>
            <person name="Hurst M.R.H."/>
        </authorList>
    </citation>
    <scope>NUCLEOTIDE SEQUENCE</scope>
    <source>
        <strain evidence="2">626</strain>
    </source>
</reference>
<dbReference type="RefSeq" id="WP_234585230.1">
    <property type="nucleotide sequence ID" value="NZ_CAMIPG010000006.1"/>
</dbReference>